<feature type="transmembrane region" description="Helical" evidence="1">
    <location>
        <begin position="69"/>
        <end position="87"/>
    </location>
</feature>
<evidence type="ECO:0000313" key="2">
    <source>
        <dbReference type="EMBL" id="VDH99229.1"/>
    </source>
</evidence>
<organism evidence="2 3">
    <name type="scientific">Mytilus galloprovincialis</name>
    <name type="common">Mediterranean mussel</name>
    <dbReference type="NCBI Taxonomy" id="29158"/>
    <lineage>
        <taxon>Eukaryota</taxon>
        <taxon>Metazoa</taxon>
        <taxon>Spiralia</taxon>
        <taxon>Lophotrochozoa</taxon>
        <taxon>Mollusca</taxon>
        <taxon>Bivalvia</taxon>
        <taxon>Autobranchia</taxon>
        <taxon>Pteriomorphia</taxon>
        <taxon>Mytilida</taxon>
        <taxon>Mytiloidea</taxon>
        <taxon>Mytilidae</taxon>
        <taxon>Mytilinae</taxon>
        <taxon>Mytilus</taxon>
    </lineage>
</organism>
<keyword evidence="1" id="KW-0812">Transmembrane</keyword>
<sequence>MTEEQVAEARTSKLEELLMQDEPEFVKNKDVCQSRCFIKGLGTMFVVATAVGVRQNIKELTTRKRLKKYYILPLSIAGLAALAVTQYEYNKCKEKFFKDWYDYHKARNFTRFPEGSDTAV</sequence>
<dbReference type="AlphaFoldDB" id="A0A8B6C449"/>
<name>A0A8B6C449_MYTGA</name>
<dbReference type="EMBL" id="UYJE01001109">
    <property type="protein sequence ID" value="VDH99229.1"/>
    <property type="molecule type" value="Genomic_DNA"/>
</dbReference>
<dbReference type="OrthoDB" id="10056589at2759"/>
<accession>A0A8B6C449</accession>
<dbReference type="Proteomes" id="UP000596742">
    <property type="component" value="Unassembled WGS sequence"/>
</dbReference>
<comment type="caution">
    <text evidence="2">The sequence shown here is derived from an EMBL/GenBank/DDBJ whole genome shotgun (WGS) entry which is preliminary data.</text>
</comment>
<evidence type="ECO:0000313" key="3">
    <source>
        <dbReference type="Proteomes" id="UP000596742"/>
    </source>
</evidence>
<keyword evidence="3" id="KW-1185">Reference proteome</keyword>
<dbReference type="InterPro" id="IPR038259">
    <property type="entry name" value="Tmem141_sf"/>
</dbReference>
<gene>
    <name evidence="2" type="ORF">MGAL_10B007668</name>
</gene>
<evidence type="ECO:0000256" key="1">
    <source>
        <dbReference type="SAM" id="Phobius"/>
    </source>
</evidence>
<reference evidence="2" key="1">
    <citation type="submission" date="2018-11" db="EMBL/GenBank/DDBJ databases">
        <authorList>
            <person name="Alioto T."/>
            <person name="Alioto T."/>
        </authorList>
    </citation>
    <scope>NUCLEOTIDE SEQUENCE</scope>
</reference>
<dbReference type="Gene3D" id="1.10.3350.20">
    <property type="entry name" value="Tmem141 protein family"/>
    <property type="match status" value="1"/>
</dbReference>
<proteinExistence type="predicted"/>
<keyword evidence="1" id="KW-1133">Transmembrane helix</keyword>
<keyword evidence="1" id="KW-0472">Membrane</keyword>
<protein>
    <submittedName>
        <fullName evidence="2">Uncharacterized protein</fullName>
    </submittedName>
</protein>